<name>A0ABZ3D253_9PROT</name>
<keyword evidence="2" id="KW-0238">DNA-binding</keyword>
<dbReference type="Gene3D" id="1.10.443.10">
    <property type="entry name" value="Intergrase catalytic core"/>
    <property type="match status" value="1"/>
</dbReference>
<dbReference type="InterPro" id="IPR011010">
    <property type="entry name" value="DNA_brk_join_enz"/>
</dbReference>
<dbReference type="Proteomes" id="UP001449795">
    <property type="component" value="Chromosome"/>
</dbReference>
<dbReference type="InterPro" id="IPR010998">
    <property type="entry name" value="Integrase_recombinase_N"/>
</dbReference>
<dbReference type="Pfam" id="PF00589">
    <property type="entry name" value="Phage_integrase"/>
    <property type="match status" value="1"/>
</dbReference>
<gene>
    <name evidence="5" type="ORF">AAC691_15355</name>
</gene>
<dbReference type="InterPro" id="IPR013762">
    <property type="entry name" value="Integrase-like_cat_sf"/>
</dbReference>
<feature type="domain" description="Tyr recombinase" evidence="4">
    <location>
        <begin position="163"/>
        <end position="337"/>
    </location>
</feature>
<dbReference type="CDD" id="cd00796">
    <property type="entry name" value="INT_Rci_Hp1_C"/>
    <property type="match status" value="1"/>
</dbReference>
<accession>A0ABZ3D253</accession>
<evidence type="ECO:0000256" key="2">
    <source>
        <dbReference type="ARBA" id="ARBA00023125"/>
    </source>
</evidence>
<evidence type="ECO:0000313" key="6">
    <source>
        <dbReference type="Proteomes" id="UP001449795"/>
    </source>
</evidence>
<proteinExistence type="predicted"/>
<dbReference type="PROSITE" id="PS51898">
    <property type="entry name" value="TYR_RECOMBINASE"/>
    <property type="match status" value="1"/>
</dbReference>
<dbReference type="PANTHER" id="PTHR30349">
    <property type="entry name" value="PHAGE INTEGRASE-RELATED"/>
    <property type="match status" value="1"/>
</dbReference>
<evidence type="ECO:0000256" key="3">
    <source>
        <dbReference type="ARBA" id="ARBA00023172"/>
    </source>
</evidence>
<protein>
    <submittedName>
        <fullName evidence="5">Site-specific integrase</fullName>
    </submittedName>
</protein>
<dbReference type="SUPFAM" id="SSF56349">
    <property type="entry name" value="DNA breaking-rejoining enzymes"/>
    <property type="match status" value="1"/>
</dbReference>
<sequence length="337" mass="37575">MASIIRRGKSWRAMIVRKGRRVSATFDTKAQAISWATQAEAAILAGEAPAEPEKPAHVANLLVSDLLTRYATAISPSKRGSRWEIIRLHALARMDAFRVPARTFDPPALGAWRDSRLKTVSSETVNRELNVLSAVFNVAIKEWRAPMPGNPVGMIQRPPRSKPRKRRVSQAERELMAEWLGWDMKSPPDSVGQWTAFAFFLALATAMRKGEILSLTWGDVHLDDCYVHLEQTKNGYERDVPISSEAMSLLKILPPGPAAAPVVPIQSGTLDMTFRRARIDAGLPDLHFHDSRREATTELSKRLSNVLELSAVTGHRDLRVLKSYYRPKASDLAKKLG</sequence>
<dbReference type="InterPro" id="IPR002104">
    <property type="entry name" value="Integrase_catalytic"/>
</dbReference>
<evidence type="ECO:0000259" key="4">
    <source>
        <dbReference type="PROSITE" id="PS51898"/>
    </source>
</evidence>
<dbReference type="EMBL" id="CP152276">
    <property type="protein sequence ID" value="XAE41652.1"/>
    <property type="molecule type" value="Genomic_DNA"/>
</dbReference>
<organism evidence="5 6">
    <name type="scientific">Nguyenibacter vanlangensis</name>
    <dbReference type="NCBI Taxonomy" id="1216886"/>
    <lineage>
        <taxon>Bacteria</taxon>
        <taxon>Pseudomonadati</taxon>
        <taxon>Pseudomonadota</taxon>
        <taxon>Alphaproteobacteria</taxon>
        <taxon>Acetobacterales</taxon>
        <taxon>Acetobacteraceae</taxon>
        <taxon>Nguyenibacter</taxon>
    </lineage>
</organism>
<keyword evidence="1" id="KW-0229">DNA integration</keyword>
<dbReference type="RefSeq" id="WP_342627529.1">
    <property type="nucleotide sequence ID" value="NZ_CP152276.1"/>
</dbReference>
<evidence type="ECO:0000313" key="5">
    <source>
        <dbReference type="EMBL" id="XAE41652.1"/>
    </source>
</evidence>
<keyword evidence="3" id="KW-0233">DNA recombination</keyword>
<reference evidence="5 6" key="1">
    <citation type="submission" date="2024-04" db="EMBL/GenBank/DDBJ databases">
        <title>Complete genome sequence of Nguyenibacter vanlangesis HBCM-1154, a strain capable of nitrogen fixation, IAA production, and phosphorus solubilization isolated from sugarcane soil.</title>
        <authorList>
            <person name="MY HANH P."/>
        </authorList>
    </citation>
    <scope>NUCLEOTIDE SEQUENCE [LARGE SCALE GENOMIC DNA]</scope>
    <source>
        <strain evidence="5 6">HBCM 1154</strain>
    </source>
</reference>
<dbReference type="Gene3D" id="1.10.150.130">
    <property type="match status" value="1"/>
</dbReference>
<keyword evidence="6" id="KW-1185">Reference proteome</keyword>
<dbReference type="PANTHER" id="PTHR30349:SF94">
    <property type="entry name" value="INTEGRASE_RECOMBINASE HI_1414-RELATED"/>
    <property type="match status" value="1"/>
</dbReference>
<dbReference type="InterPro" id="IPR050090">
    <property type="entry name" value="Tyrosine_recombinase_XerCD"/>
</dbReference>
<evidence type="ECO:0000256" key="1">
    <source>
        <dbReference type="ARBA" id="ARBA00022908"/>
    </source>
</evidence>